<evidence type="ECO:0000313" key="6">
    <source>
        <dbReference type="EMBL" id="CAD9821311.1"/>
    </source>
</evidence>
<dbReference type="PANTHER" id="PTHR28234">
    <property type="entry name" value="NUCLEAR CONTROL OF ATPASE PROTEIN 2"/>
    <property type="match status" value="1"/>
</dbReference>
<comment type="subcellular location">
    <subcellularLocation>
        <location evidence="1">Mitochondrion membrane</location>
        <topology evidence="1">Multi-pass membrane protein</topology>
    </subcellularLocation>
</comment>
<dbReference type="PANTHER" id="PTHR28234:SF1">
    <property type="entry name" value="NUCLEAR CONTROL OF ATPASE PROTEIN 2"/>
    <property type="match status" value="1"/>
</dbReference>
<dbReference type="GO" id="GO:0005741">
    <property type="term" value="C:mitochondrial outer membrane"/>
    <property type="evidence" value="ECO:0007669"/>
    <property type="project" value="TreeGrafter"/>
</dbReference>
<keyword evidence="5" id="KW-0472">Membrane</keyword>
<proteinExistence type="predicted"/>
<organism evidence="6">
    <name type="scientific">Attheya septentrionalis</name>
    <dbReference type="NCBI Taxonomy" id="420275"/>
    <lineage>
        <taxon>Eukaryota</taxon>
        <taxon>Sar</taxon>
        <taxon>Stramenopiles</taxon>
        <taxon>Ochrophyta</taxon>
        <taxon>Bacillariophyta</taxon>
        <taxon>Coscinodiscophyceae</taxon>
        <taxon>Chaetocerotophycidae</taxon>
        <taxon>Chaetocerotales</taxon>
        <taxon>Attheyaceae</taxon>
        <taxon>Attheya</taxon>
    </lineage>
</organism>
<dbReference type="Pfam" id="PF08637">
    <property type="entry name" value="NCA2"/>
    <property type="match status" value="1"/>
</dbReference>
<dbReference type="EMBL" id="HBHQ01019574">
    <property type="protein sequence ID" value="CAD9821311.1"/>
    <property type="molecule type" value="Transcribed_RNA"/>
</dbReference>
<gene>
    <name evidence="6" type="ORF">ASEP1449_LOCUS13145</name>
</gene>
<keyword evidence="4" id="KW-0496">Mitochondrion</keyword>
<evidence type="ECO:0000256" key="2">
    <source>
        <dbReference type="ARBA" id="ARBA00022692"/>
    </source>
</evidence>
<evidence type="ECO:0000256" key="1">
    <source>
        <dbReference type="ARBA" id="ARBA00004225"/>
    </source>
</evidence>
<evidence type="ECO:0000256" key="3">
    <source>
        <dbReference type="ARBA" id="ARBA00022989"/>
    </source>
</evidence>
<dbReference type="AlphaFoldDB" id="A0A7S2UIW5"/>
<dbReference type="InterPro" id="IPR013946">
    <property type="entry name" value="NCA2-like"/>
</dbReference>
<accession>A0A7S2UIW5</accession>
<reference evidence="6" key="1">
    <citation type="submission" date="2021-01" db="EMBL/GenBank/DDBJ databases">
        <authorList>
            <person name="Corre E."/>
            <person name="Pelletier E."/>
            <person name="Niang G."/>
            <person name="Scheremetjew M."/>
            <person name="Finn R."/>
            <person name="Kale V."/>
            <person name="Holt S."/>
            <person name="Cochrane G."/>
            <person name="Meng A."/>
            <person name="Brown T."/>
            <person name="Cohen L."/>
        </authorList>
    </citation>
    <scope>NUCLEOTIDE SEQUENCE</scope>
    <source>
        <strain evidence="6">CCMP2084</strain>
    </source>
</reference>
<keyword evidence="2" id="KW-0812">Transmembrane</keyword>
<name>A0A7S2UIW5_9STRA</name>
<sequence>MASLKNMIRSWLDDTYPEMPVSQRESLANTMDVSLIERKKEDSIKHIYEINSVVRMSLIEMQFIKKELMNAMYAMDELMSSNEININLASVTPAVLLLYGANHTFKFLYYALLKLGKSREETYASFRLVLLDMERLLLMRSNPPLAPPPLTWGESSKKNLLSSPHFGPMIVDDSSTRANNGDVTVLKSDDLGMLMLHIHECRTILWRNRKRFTRQIIRDVSEDLSELAGERGPVSVQQQLQIMARMARTYPFLKVVSTGVALDISRFVQ</sequence>
<evidence type="ECO:0000256" key="5">
    <source>
        <dbReference type="ARBA" id="ARBA00023136"/>
    </source>
</evidence>
<keyword evidence="3" id="KW-1133">Transmembrane helix</keyword>
<protein>
    <submittedName>
        <fullName evidence="6">Uncharacterized protein</fullName>
    </submittedName>
</protein>
<evidence type="ECO:0000256" key="4">
    <source>
        <dbReference type="ARBA" id="ARBA00023128"/>
    </source>
</evidence>